<proteinExistence type="inferred from homology"/>
<dbReference type="InterPro" id="IPR002549">
    <property type="entry name" value="AI-2E-like"/>
</dbReference>
<keyword evidence="4" id="KW-1003">Cell membrane</keyword>
<name>A0ABV7VSJ9_9GAMM</name>
<feature type="transmembrane region" description="Helical" evidence="8">
    <location>
        <begin position="222"/>
        <end position="247"/>
    </location>
</feature>
<keyword evidence="10" id="KW-1185">Reference proteome</keyword>
<organism evidence="9 10">
    <name type="scientific">Bacterioplanoides pacificum</name>
    <dbReference type="NCBI Taxonomy" id="1171596"/>
    <lineage>
        <taxon>Bacteria</taxon>
        <taxon>Pseudomonadati</taxon>
        <taxon>Pseudomonadota</taxon>
        <taxon>Gammaproteobacteria</taxon>
        <taxon>Oceanospirillales</taxon>
        <taxon>Oceanospirillaceae</taxon>
        <taxon>Bacterioplanoides</taxon>
    </lineage>
</organism>
<evidence type="ECO:0000313" key="9">
    <source>
        <dbReference type="EMBL" id="MFC3679063.1"/>
    </source>
</evidence>
<dbReference type="PANTHER" id="PTHR21716:SF53">
    <property type="entry name" value="PERMEASE PERM-RELATED"/>
    <property type="match status" value="1"/>
</dbReference>
<evidence type="ECO:0000313" key="10">
    <source>
        <dbReference type="Proteomes" id="UP001595722"/>
    </source>
</evidence>
<comment type="similarity">
    <text evidence="2">Belongs to the autoinducer-2 exporter (AI-2E) (TC 2.A.86) family.</text>
</comment>
<gene>
    <name evidence="9" type="ORF">ACFOMG_02920</name>
</gene>
<sequence length="363" mass="40124">MAMFTVVRRWVDRYFSDEEALLLLLLITAVLLVIVTLGQVLAPFLTAVVLAYLLQGGMNYCKKRGLGHLGATVVVFLLFIGVFLALLFIIMPAIWQQTSQFFYELPKMASKGQALLMLLPEKYPDLISNDQVHQWTKQIGDELARMGQLAVSFSISGITGVMAVLIYCVLVPILVFFLLKDSDQIVRWCTSFLPRKRSMLNRVWAEMDEQIANYIRGKALEIVIVGGVTYIAFIIMGVNYAALLAIGVGLSVLIPYIGAAVITIPIAMVGYVQWGWSNDFVWLMVVYGIIQALDGNVLVPLLFSEVVSLHPVAIIVAVLVFGGLWGFWGVFFAIPLATLFKAVLQAWPDSQNLAETEPPASGD</sequence>
<evidence type="ECO:0000256" key="3">
    <source>
        <dbReference type="ARBA" id="ARBA00022448"/>
    </source>
</evidence>
<evidence type="ECO:0000256" key="2">
    <source>
        <dbReference type="ARBA" id="ARBA00009773"/>
    </source>
</evidence>
<feature type="transmembrane region" description="Helical" evidence="8">
    <location>
        <begin position="20"/>
        <end position="53"/>
    </location>
</feature>
<feature type="transmembrane region" description="Helical" evidence="8">
    <location>
        <begin position="309"/>
        <end position="334"/>
    </location>
</feature>
<reference evidence="10" key="1">
    <citation type="journal article" date="2019" name="Int. J. Syst. Evol. Microbiol.">
        <title>The Global Catalogue of Microorganisms (GCM) 10K type strain sequencing project: providing services to taxonomists for standard genome sequencing and annotation.</title>
        <authorList>
            <consortium name="The Broad Institute Genomics Platform"/>
            <consortium name="The Broad Institute Genome Sequencing Center for Infectious Disease"/>
            <person name="Wu L."/>
            <person name="Ma J."/>
        </authorList>
    </citation>
    <scope>NUCLEOTIDE SEQUENCE [LARGE SCALE GENOMIC DNA]</scope>
    <source>
        <strain evidence="10">KCTC 42424</strain>
    </source>
</reference>
<evidence type="ECO:0000256" key="8">
    <source>
        <dbReference type="SAM" id="Phobius"/>
    </source>
</evidence>
<comment type="subcellular location">
    <subcellularLocation>
        <location evidence="1">Cell membrane</location>
        <topology evidence="1">Multi-pass membrane protein</topology>
    </subcellularLocation>
</comment>
<keyword evidence="7 8" id="KW-0472">Membrane</keyword>
<dbReference type="EMBL" id="JBHRYB010000001">
    <property type="protein sequence ID" value="MFC3679063.1"/>
    <property type="molecule type" value="Genomic_DNA"/>
</dbReference>
<evidence type="ECO:0000256" key="1">
    <source>
        <dbReference type="ARBA" id="ARBA00004651"/>
    </source>
</evidence>
<dbReference type="Pfam" id="PF01594">
    <property type="entry name" value="AI-2E_transport"/>
    <property type="match status" value="1"/>
</dbReference>
<dbReference type="RefSeq" id="WP_376864687.1">
    <property type="nucleotide sequence ID" value="NZ_JBHRYB010000001.1"/>
</dbReference>
<evidence type="ECO:0000256" key="7">
    <source>
        <dbReference type="ARBA" id="ARBA00023136"/>
    </source>
</evidence>
<feature type="transmembrane region" description="Helical" evidence="8">
    <location>
        <begin position="253"/>
        <end position="274"/>
    </location>
</feature>
<feature type="transmembrane region" description="Helical" evidence="8">
    <location>
        <begin position="153"/>
        <end position="179"/>
    </location>
</feature>
<dbReference type="Proteomes" id="UP001595722">
    <property type="component" value="Unassembled WGS sequence"/>
</dbReference>
<keyword evidence="5 8" id="KW-0812">Transmembrane</keyword>
<protein>
    <submittedName>
        <fullName evidence="9">AI-2E family transporter</fullName>
    </submittedName>
</protein>
<evidence type="ECO:0000256" key="5">
    <source>
        <dbReference type="ARBA" id="ARBA00022692"/>
    </source>
</evidence>
<comment type="caution">
    <text evidence="9">The sequence shown here is derived from an EMBL/GenBank/DDBJ whole genome shotgun (WGS) entry which is preliminary data.</text>
</comment>
<evidence type="ECO:0000256" key="6">
    <source>
        <dbReference type="ARBA" id="ARBA00022989"/>
    </source>
</evidence>
<feature type="transmembrane region" description="Helical" evidence="8">
    <location>
        <begin position="281"/>
        <end position="303"/>
    </location>
</feature>
<keyword evidence="6 8" id="KW-1133">Transmembrane helix</keyword>
<feature type="transmembrane region" description="Helical" evidence="8">
    <location>
        <begin position="65"/>
        <end position="95"/>
    </location>
</feature>
<accession>A0ABV7VSJ9</accession>
<dbReference type="PANTHER" id="PTHR21716">
    <property type="entry name" value="TRANSMEMBRANE PROTEIN"/>
    <property type="match status" value="1"/>
</dbReference>
<evidence type="ECO:0000256" key="4">
    <source>
        <dbReference type="ARBA" id="ARBA00022475"/>
    </source>
</evidence>
<keyword evidence="3" id="KW-0813">Transport</keyword>